<accession>A0ABT4DWL5</accession>
<dbReference type="InterPro" id="IPR039566">
    <property type="entry name" value="CvfB_S1_st"/>
</dbReference>
<dbReference type="PANTHER" id="PTHR37296">
    <property type="entry name" value="CONSERVED VIRULENCE FACTOR B"/>
    <property type="match status" value="1"/>
</dbReference>
<feature type="domain" description="Conserved virulence factor B second S1" evidence="4">
    <location>
        <begin position="78"/>
        <end position="133"/>
    </location>
</feature>
<dbReference type="EMBL" id="JAMDLW010000026">
    <property type="protein sequence ID" value="MCY9521751.1"/>
    <property type="molecule type" value="Genomic_DNA"/>
</dbReference>
<keyword evidence="7" id="KW-1185">Reference proteome</keyword>
<dbReference type="InterPro" id="IPR014464">
    <property type="entry name" value="CvfB_fam"/>
</dbReference>
<dbReference type="PIRSF" id="PIRSF012524">
    <property type="entry name" value="YitL_S1"/>
    <property type="match status" value="1"/>
</dbReference>
<name>A0ABT4DWL5_9BACL</name>
<dbReference type="InterPro" id="IPR040764">
    <property type="entry name" value="CvfB_WH"/>
</dbReference>
<feature type="domain" description="Conserved virulence factor B-like winged helix" evidence="3">
    <location>
        <begin position="231"/>
        <end position="289"/>
    </location>
</feature>
<evidence type="ECO:0000259" key="4">
    <source>
        <dbReference type="Pfam" id="PF21191"/>
    </source>
</evidence>
<evidence type="ECO:0000259" key="2">
    <source>
        <dbReference type="Pfam" id="PF13509"/>
    </source>
</evidence>
<dbReference type="Proteomes" id="UP001207626">
    <property type="component" value="Unassembled WGS sequence"/>
</dbReference>
<evidence type="ECO:0000313" key="6">
    <source>
        <dbReference type="EMBL" id="MCY9521751.1"/>
    </source>
</evidence>
<dbReference type="Pfam" id="PF13509">
    <property type="entry name" value="S1_2"/>
    <property type="match status" value="1"/>
</dbReference>
<dbReference type="Gene3D" id="1.10.10.10">
    <property type="entry name" value="Winged helix-like DNA-binding domain superfamily/Winged helix DNA-binding domain"/>
    <property type="match status" value="1"/>
</dbReference>
<reference evidence="6 7" key="1">
    <citation type="submission" date="2022-05" db="EMBL/GenBank/DDBJ databases">
        <title>Genome Sequencing of Bee-Associated Microbes.</title>
        <authorList>
            <person name="Dunlap C."/>
        </authorList>
    </citation>
    <scope>NUCLEOTIDE SEQUENCE [LARGE SCALE GENOMIC DNA]</scope>
    <source>
        <strain evidence="6 7">NRRL NRS-1438</strain>
    </source>
</reference>
<dbReference type="Pfam" id="PF17783">
    <property type="entry name" value="WHD_CvfB"/>
    <property type="match status" value="1"/>
</dbReference>
<sequence>MTLIAGKIQQLTVAREVSPYGYFLTDGELDVLLHYSEMTGSVKPGEQVEVFLFFDTEDRLAATMKRPYLTLGEVACLKVADIHPKYGCFLEMGIGRQLLLPMGELPDYEPLHPQLGDDVYVKMAHDKFGRLVALPAREDDLLPLVFHAPEAWLNTWHEAIVYRPLKMGTFFVVDGAPIGFGVIGLLHESERLRPLRLGERIRVRITHVREDGRVNVTTAERKEVGMDKDADRLFRFLKDRPNGTMPYSDETPADIVKQRFSMSKSAFKRSIGRLMKAGLISQNGSWTELTQAGKDLAMDELAGVLQQAQSAPRKPSR</sequence>
<comment type="caution">
    <text evidence="6">The sequence shown here is derived from an EMBL/GenBank/DDBJ whole genome shotgun (WGS) entry which is preliminary data.</text>
</comment>
<gene>
    <name evidence="6" type="ORF">M5X09_19130</name>
</gene>
<dbReference type="InterPro" id="IPR036388">
    <property type="entry name" value="WH-like_DNA-bd_sf"/>
</dbReference>
<feature type="domain" description="Conserved virulence factor B first S1" evidence="2">
    <location>
        <begin position="6"/>
        <end position="65"/>
    </location>
</feature>
<dbReference type="InterPro" id="IPR048587">
    <property type="entry name" value="CvfB_S1_3rd"/>
</dbReference>
<dbReference type="Pfam" id="PF21543">
    <property type="entry name" value="CvfB_2nd"/>
    <property type="match status" value="1"/>
</dbReference>
<dbReference type="Gene3D" id="2.40.50.140">
    <property type="entry name" value="Nucleic acid-binding proteins"/>
    <property type="match status" value="2"/>
</dbReference>
<evidence type="ECO:0000313" key="7">
    <source>
        <dbReference type="Proteomes" id="UP001207626"/>
    </source>
</evidence>
<dbReference type="InterPro" id="IPR048588">
    <property type="entry name" value="CvfB_S1_2nd"/>
</dbReference>
<protein>
    <submittedName>
        <fullName evidence="6">S1-like domain-containing RNA-binding protein</fullName>
    </submittedName>
</protein>
<proteinExistence type="inferred from homology"/>
<dbReference type="RefSeq" id="WP_087432536.1">
    <property type="nucleotide sequence ID" value="NZ_JAMDLV010000055.1"/>
</dbReference>
<dbReference type="Pfam" id="PF21191">
    <property type="entry name" value="CvfB_1st"/>
    <property type="match status" value="1"/>
</dbReference>
<dbReference type="InterPro" id="IPR012340">
    <property type="entry name" value="NA-bd_OB-fold"/>
</dbReference>
<organism evidence="6 7">
    <name type="scientific">Paenibacillus apiarius</name>
    <dbReference type="NCBI Taxonomy" id="46240"/>
    <lineage>
        <taxon>Bacteria</taxon>
        <taxon>Bacillati</taxon>
        <taxon>Bacillota</taxon>
        <taxon>Bacilli</taxon>
        <taxon>Bacillales</taxon>
        <taxon>Paenibacillaceae</taxon>
        <taxon>Paenibacillus</taxon>
    </lineage>
</organism>
<evidence type="ECO:0000259" key="3">
    <source>
        <dbReference type="Pfam" id="PF17783"/>
    </source>
</evidence>
<comment type="similarity">
    <text evidence="1">Belongs to the CvfB family.</text>
</comment>
<evidence type="ECO:0000259" key="5">
    <source>
        <dbReference type="Pfam" id="PF21543"/>
    </source>
</evidence>
<feature type="domain" description="Conserved virulence factor B third S1" evidence="5">
    <location>
        <begin position="152"/>
        <end position="217"/>
    </location>
</feature>
<dbReference type="PANTHER" id="PTHR37296:SF1">
    <property type="entry name" value="CONSERVED VIRULENCE FACTOR B"/>
    <property type="match status" value="1"/>
</dbReference>
<evidence type="ECO:0000256" key="1">
    <source>
        <dbReference type="PIRNR" id="PIRNR012524"/>
    </source>
</evidence>